<dbReference type="GO" id="GO:0070402">
    <property type="term" value="F:NADPH binding"/>
    <property type="evidence" value="ECO:0007669"/>
    <property type="project" value="TreeGrafter"/>
</dbReference>
<dbReference type="PANTHER" id="PTHR48106">
    <property type="entry name" value="QUINONE OXIDOREDUCTASE PIG3-RELATED"/>
    <property type="match status" value="1"/>
</dbReference>
<dbReference type="GO" id="GO:0004315">
    <property type="term" value="F:3-oxoacyl-[acyl-carrier-protein] synthase activity"/>
    <property type="evidence" value="ECO:0007669"/>
    <property type="project" value="UniProtKB-EC"/>
</dbReference>
<dbReference type="InterPro" id="IPR020843">
    <property type="entry name" value="ER"/>
</dbReference>
<keyword evidence="4" id="KW-0808">Transferase</keyword>
<keyword evidence="5" id="KW-1185">Reference proteome</keyword>
<dbReference type="NCBIfam" id="TIGR02824">
    <property type="entry name" value="quinone_pig3"/>
    <property type="match status" value="1"/>
</dbReference>
<proteinExistence type="predicted"/>
<keyword evidence="2" id="KW-0560">Oxidoreductase</keyword>
<keyword evidence="1" id="KW-0521">NADP</keyword>
<keyword evidence="4" id="KW-0012">Acyltransferase</keyword>
<dbReference type="InterPro" id="IPR013149">
    <property type="entry name" value="ADH-like_C"/>
</dbReference>
<gene>
    <name evidence="4" type="primary">ppsC</name>
    <name evidence="4" type="ORF">CKSOR_00489</name>
</gene>
<dbReference type="Pfam" id="PF08240">
    <property type="entry name" value="ADH_N"/>
    <property type="match status" value="1"/>
</dbReference>
<dbReference type="CDD" id="cd05276">
    <property type="entry name" value="p53_inducible_oxidoreductase"/>
    <property type="match status" value="1"/>
</dbReference>
<dbReference type="Proteomes" id="UP000266796">
    <property type="component" value="Chromosome"/>
</dbReference>
<dbReference type="InterPro" id="IPR011032">
    <property type="entry name" value="GroES-like_sf"/>
</dbReference>
<dbReference type="Gene3D" id="3.40.50.720">
    <property type="entry name" value="NAD(P)-binding Rossmann-like Domain"/>
    <property type="match status" value="1"/>
</dbReference>
<dbReference type="AlphaFoldDB" id="A0A3S7JA94"/>
<dbReference type="GO" id="GO:0016651">
    <property type="term" value="F:oxidoreductase activity, acting on NAD(P)H"/>
    <property type="evidence" value="ECO:0007669"/>
    <property type="project" value="TreeGrafter"/>
</dbReference>
<evidence type="ECO:0000259" key="3">
    <source>
        <dbReference type="SMART" id="SM00829"/>
    </source>
</evidence>
<evidence type="ECO:0000256" key="2">
    <source>
        <dbReference type="ARBA" id="ARBA00023002"/>
    </source>
</evidence>
<dbReference type="KEGG" id="kso:CKSOR_00489"/>
<protein>
    <submittedName>
        <fullName evidence="4">Phthiocerol/phenolphthiocerol synthesis polyketide synthase type I PpsC</fullName>
        <ecNumber evidence="4">2.3.1.41</ecNumber>
    </submittedName>
</protein>
<feature type="domain" description="Enoyl reductase (ER)" evidence="3">
    <location>
        <begin position="10"/>
        <end position="324"/>
    </location>
</feature>
<evidence type="ECO:0000256" key="1">
    <source>
        <dbReference type="ARBA" id="ARBA00022857"/>
    </source>
</evidence>
<dbReference type="InterPro" id="IPR014189">
    <property type="entry name" value="Quinone_OxRdtase_PIG3"/>
</dbReference>
<name>A0A3S7JA94_9PROT</name>
<evidence type="ECO:0000313" key="4">
    <source>
        <dbReference type="EMBL" id="AWD32600.1"/>
    </source>
</evidence>
<reference evidence="4 5" key="1">
    <citation type="journal article" date="2018" name="Parasitology">
        <title>The reduced genome of Candidatus Kinetoplastibacterium sorsogonicusi, the endosymbiont of Kentomonas sorsogonicus (Trypanosomatidae): loss of the haem-synthesis pathway.</title>
        <authorList>
            <person name="Silva F.M."/>
            <person name="Kostygov A.Y."/>
            <person name="Spodareva V.V."/>
            <person name="Butenko A."/>
            <person name="Tossou R."/>
            <person name="Lukes J."/>
            <person name="Yurchenko V."/>
            <person name="Alves J.M.P."/>
        </authorList>
    </citation>
    <scope>NUCLEOTIDE SEQUENCE [LARGE SCALE GENOMIC DNA]</scope>
    <source>
        <strain evidence="4 5">MF-08</strain>
    </source>
</reference>
<dbReference type="SMART" id="SM00829">
    <property type="entry name" value="PKS_ER"/>
    <property type="match status" value="1"/>
</dbReference>
<sequence>MFAIEIIANGQQNVLNITKKHIPSFSKQEVLIKVAYAGINRADILQKKGYYKPDIGITNIPGLEVSGTIIDGDLENSSFSIGDKVCALLEGGGYAEYCIASLNQCLPLPKNITLLDAAGLPEICFTVWHNLVKKCSIKSGQSILIHGGTSGIGTFAIQLAKLFGCYVFSTVGSNTKANFAKNLGADIVINYNIDDFEDKINKITNKVGVNCILDIVSGHYISKNINILSYDGCMSIISMLSGNRYTNIDVSLLLKRRLTIFGNTLRSQPKKIKSILANDIYNHIWPSFDKGFLKPITYACFPFEKVNEAHALMESSQHIGKIILSM</sequence>
<dbReference type="InterPro" id="IPR036291">
    <property type="entry name" value="NAD(P)-bd_dom_sf"/>
</dbReference>
<accession>A0A3S7JA94</accession>
<dbReference type="RefSeq" id="WP_108674004.1">
    <property type="nucleotide sequence ID" value="NZ_CP025628.1"/>
</dbReference>
<dbReference type="SUPFAM" id="SSF51735">
    <property type="entry name" value="NAD(P)-binding Rossmann-fold domains"/>
    <property type="match status" value="1"/>
</dbReference>
<dbReference type="SUPFAM" id="SSF50129">
    <property type="entry name" value="GroES-like"/>
    <property type="match status" value="1"/>
</dbReference>
<dbReference type="Pfam" id="PF00107">
    <property type="entry name" value="ADH_zinc_N"/>
    <property type="match status" value="1"/>
</dbReference>
<dbReference type="InterPro" id="IPR013154">
    <property type="entry name" value="ADH-like_N"/>
</dbReference>
<dbReference type="PANTHER" id="PTHR48106:SF8">
    <property type="entry name" value="OS02G0805600 PROTEIN"/>
    <property type="match status" value="1"/>
</dbReference>
<dbReference type="EC" id="2.3.1.41" evidence="4"/>
<dbReference type="Gene3D" id="3.90.180.10">
    <property type="entry name" value="Medium-chain alcohol dehydrogenases, catalytic domain"/>
    <property type="match status" value="1"/>
</dbReference>
<dbReference type="OrthoDB" id="9780520at2"/>
<dbReference type="EMBL" id="CP025628">
    <property type="protein sequence ID" value="AWD32600.1"/>
    <property type="molecule type" value="Genomic_DNA"/>
</dbReference>
<organism evidence="4 5">
    <name type="scientific">Candidatus Kinetoplastidibacterium kentomonadis</name>
    <dbReference type="NCBI Taxonomy" id="1576550"/>
    <lineage>
        <taxon>Bacteria</taxon>
        <taxon>Pseudomonadati</taxon>
        <taxon>Pseudomonadota</taxon>
        <taxon>Betaproteobacteria</taxon>
        <taxon>Candidatus Kinetoplastidibacterium</taxon>
    </lineage>
</organism>
<evidence type="ECO:0000313" key="5">
    <source>
        <dbReference type="Proteomes" id="UP000266796"/>
    </source>
</evidence>